<sequence length="349" mass="38456">MWEGTGKGMSIPPAALELARRRAAHKNRRGGCRIGQPRRRLADDIRDPAARAWSTVRSSSLVEEPDEMHNYSAGNQRKDLRAGLHAEAQREGDGEARVLLRPGAAGTEGGMETSEAKESGEREAKGRTSEVGKDLLCQFSMIRAAKKRTRTFVRHLQRLLLPPSLEPPCGGSVIKSHRRTSGRASSLSCSSRQPLTVLAPLTPPHPPSRIRAHTAPSQTPHLRAMGSGASAQGCPRRSQNSGLFVAPENPRRGMRGREGCSSSPVLRSCVERRQSIFDRRSTWTRHRVIFGPSISSSATPRQPPLNLWCSAALLRGTSVHFRKWGREPNQNSSSKFESWSLFKCPTQLE</sequence>
<reference evidence="2" key="1">
    <citation type="submission" date="2023-03" db="EMBL/GenBank/DDBJ databases">
        <title>Massive genome expansion in bonnet fungi (Mycena s.s.) driven by repeated elements and novel gene families across ecological guilds.</title>
        <authorList>
            <consortium name="Lawrence Berkeley National Laboratory"/>
            <person name="Harder C.B."/>
            <person name="Miyauchi S."/>
            <person name="Viragh M."/>
            <person name="Kuo A."/>
            <person name="Thoen E."/>
            <person name="Andreopoulos B."/>
            <person name="Lu D."/>
            <person name="Skrede I."/>
            <person name="Drula E."/>
            <person name="Henrissat B."/>
            <person name="Morin E."/>
            <person name="Kohler A."/>
            <person name="Barry K."/>
            <person name="LaButti K."/>
            <person name="Morin E."/>
            <person name="Salamov A."/>
            <person name="Lipzen A."/>
            <person name="Mereny Z."/>
            <person name="Hegedus B."/>
            <person name="Baldrian P."/>
            <person name="Stursova M."/>
            <person name="Weitz H."/>
            <person name="Taylor A."/>
            <person name="Grigoriev I.V."/>
            <person name="Nagy L.G."/>
            <person name="Martin F."/>
            <person name="Kauserud H."/>
        </authorList>
    </citation>
    <scope>NUCLEOTIDE SEQUENCE</scope>
    <source>
        <strain evidence="2">CBHHK200</strain>
    </source>
</reference>
<dbReference type="Proteomes" id="UP001218188">
    <property type="component" value="Unassembled WGS sequence"/>
</dbReference>
<comment type="caution">
    <text evidence="2">The sequence shown here is derived from an EMBL/GenBank/DDBJ whole genome shotgun (WGS) entry which is preliminary data.</text>
</comment>
<protein>
    <submittedName>
        <fullName evidence="2">Uncharacterized protein</fullName>
    </submittedName>
</protein>
<gene>
    <name evidence="2" type="ORF">C8F04DRAFT_1316643</name>
</gene>
<accession>A0AAD6WTV4</accession>
<feature type="compositionally biased region" description="Basic residues" evidence="1">
    <location>
        <begin position="21"/>
        <end position="39"/>
    </location>
</feature>
<name>A0AAD6WTV4_9AGAR</name>
<dbReference type="AlphaFoldDB" id="A0AAD6WTV4"/>
<feature type="region of interest" description="Disordered" evidence="1">
    <location>
        <begin position="223"/>
        <end position="262"/>
    </location>
</feature>
<feature type="region of interest" description="Disordered" evidence="1">
    <location>
        <begin position="21"/>
        <end position="46"/>
    </location>
</feature>
<evidence type="ECO:0000313" key="2">
    <source>
        <dbReference type="EMBL" id="KAJ7020754.1"/>
    </source>
</evidence>
<feature type="compositionally biased region" description="Basic and acidic residues" evidence="1">
    <location>
        <begin position="114"/>
        <end position="129"/>
    </location>
</feature>
<organism evidence="2 3">
    <name type="scientific">Mycena alexandri</name>
    <dbReference type="NCBI Taxonomy" id="1745969"/>
    <lineage>
        <taxon>Eukaryota</taxon>
        <taxon>Fungi</taxon>
        <taxon>Dikarya</taxon>
        <taxon>Basidiomycota</taxon>
        <taxon>Agaricomycotina</taxon>
        <taxon>Agaricomycetes</taxon>
        <taxon>Agaricomycetidae</taxon>
        <taxon>Agaricales</taxon>
        <taxon>Marasmiineae</taxon>
        <taxon>Mycenaceae</taxon>
        <taxon>Mycena</taxon>
    </lineage>
</organism>
<feature type="region of interest" description="Disordered" evidence="1">
    <location>
        <begin position="103"/>
        <end position="129"/>
    </location>
</feature>
<dbReference type="EMBL" id="JARJCM010000252">
    <property type="protein sequence ID" value="KAJ7020754.1"/>
    <property type="molecule type" value="Genomic_DNA"/>
</dbReference>
<feature type="compositionally biased region" description="Basic and acidic residues" evidence="1">
    <location>
        <begin position="249"/>
        <end position="258"/>
    </location>
</feature>
<proteinExistence type="predicted"/>
<evidence type="ECO:0000313" key="3">
    <source>
        <dbReference type="Proteomes" id="UP001218188"/>
    </source>
</evidence>
<evidence type="ECO:0000256" key="1">
    <source>
        <dbReference type="SAM" id="MobiDB-lite"/>
    </source>
</evidence>
<keyword evidence="3" id="KW-1185">Reference proteome</keyword>